<gene>
    <name evidence="1" type="ORF">PBI_ESTAVE1_85</name>
</gene>
<dbReference type="EMBL" id="KM279937">
    <property type="protein sequence ID" value="AIM40475.1"/>
    <property type="molecule type" value="Genomic_DNA"/>
</dbReference>
<name>A0A088F6F7_9CAUD</name>
<dbReference type="KEGG" id="vg:23679026"/>
<evidence type="ECO:0000313" key="1">
    <source>
        <dbReference type="EMBL" id="AIM40475.1"/>
    </source>
</evidence>
<proteinExistence type="predicted"/>
<evidence type="ECO:0000313" key="2">
    <source>
        <dbReference type="Proteomes" id="UP000029345"/>
    </source>
</evidence>
<accession>A0A088F6F7</accession>
<sequence>MSDKLRAGLTEALVDEYGNTVIAPVTPAKEAQIRNNERHRIAHLLENEGDAIVKYLSDPRDAVKLIAYLLRLEANRAAGEEA</sequence>
<dbReference type="GeneID" id="23679026"/>
<dbReference type="Proteomes" id="UP000029345">
    <property type="component" value="Segment"/>
</dbReference>
<reference evidence="1 2" key="1">
    <citation type="submission" date="2014-08" db="EMBL/GenBank/DDBJ databases">
        <authorList>
            <person name="Abernathy K.P."/>
            <person name="Arnold C.T."/>
            <person name="Banks B.N."/>
            <person name="Bell M.J."/>
            <person name="Dang D."/>
            <person name="Estave P.M."/>
            <person name="Ford J.D."/>
            <person name="Fowler K.L."/>
            <person name="Guillory Q.M."/>
            <person name="Martin G.N."/>
            <person name="Minor J.G."/>
            <person name="Powell J."/>
            <person name="Sarhan H.A."/>
            <person name="Stewart E.L."/>
            <person name="Sutherlin T.K."/>
            <person name="Terry T.J."/>
            <person name="Wagner S.L."/>
            <person name="Zayed M.R."/>
            <person name="Ireland S.K."/>
            <person name="Ross J.F."/>
            <person name="Serrano M.G."/>
            <person name="Buck G."/>
            <person name="Lee V."/>
            <person name="Wang Y."/>
            <person name="Carvalho R."/>
            <person name="Voegtly L."/>
            <person name="Shi R."/>
            <person name="Duckworth R."/>
            <person name="Johnson A."/>
            <person name="Loviza R."/>
            <person name="Walstead R."/>
            <person name="Shah Z."/>
            <person name="Kiflezghi M."/>
            <person name="Wade K."/>
            <person name="Anders K.R."/>
            <person name="Braun M.A."/>
            <person name="Delesalle V.A."/>
            <person name="Hughes L.E."/>
            <person name="Ware V.C."/>
            <person name="Bradley K.W."/>
            <person name="Barker L.P."/>
            <person name="Asai D.J."/>
            <person name="Bowman C.A."/>
            <person name="Russell D.A."/>
            <person name="Pope W.H."/>
            <person name="Jacobs-Sera D."/>
            <person name="Hendrix R.W."/>
            <person name="Hatfull G.F."/>
        </authorList>
    </citation>
    <scope>NUCLEOTIDE SEQUENCE [LARGE SCALE GENOMIC DNA]</scope>
</reference>
<protein>
    <submittedName>
        <fullName evidence="1">Uncharacterized protein</fullName>
    </submittedName>
</protein>
<organism evidence="1 2">
    <name type="scientific">Mycobacterium phage Estave1</name>
    <dbReference type="NCBI Taxonomy" id="1536603"/>
    <lineage>
        <taxon>Viruses</taxon>
        <taxon>Duplodnaviria</taxon>
        <taxon>Heunggongvirae</taxon>
        <taxon>Uroviricota</taxon>
        <taxon>Caudoviricetes</taxon>
        <taxon>Gracegardnervirinae</taxon>
        <taxon>Cheoctovirus</taxon>
        <taxon>Cheoctovirus estave1</taxon>
    </lineage>
</organism>
<keyword evidence="2" id="KW-1185">Reference proteome</keyword>
<dbReference type="RefSeq" id="YP_009124276.1">
    <property type="nucleotide sequence ID" value="NC_026585.1"/>
</dbReference>